<evidence type="ECO:0000259" key="1">
    <source>
        <dbReference type="Pfam" id="PF04101"/>
    </source>
</evidence>
<dbReference type="GO" id="GO:0016758">
    <property type="term" value="F:hexosyltransferase activity"/>
    <property type="evidence" value="ECO:0007669"/>
    <property type="project" value="InterPro"/>
</dbReference>
<dbReference type="EMBL" id="AQHF01000024">
    <property type="protein sequence ID" value="MBE0346877.1"/>
    <property type="molecule type" value="Genomic_DNA"/>
</dbReference>
<comment type="caution">
    <text evidence="2">The sequence shown here is derived from an EMBL/GenBank/DDBJ whole genome shotgun (WGS) entry which is preliminary data.</text>
</comment>
<keyword evidence="3" id="KW-1185">Reference proteome</keyword>
<dbReference type="RefSeq" id="WP_147389958.1">
    <property type="nucleotide sequence ID" value="NZ_AQHF01000024.1"/>
</dbReference>
<reference evidence="2 3" key="1">
    <citation type="submission" date="2015-06" db="EMBL/GenBank/DDBJ databases">
        <title>Genome sequence of Pseudoalteromonas peptidolytica.</title>
        <authorList>
            <person name="Xie B.-B."/>
            <person name="Rong J.-C."/>
            <person name="Qin Q.-L."/>
            <person name="Zhang Y.-Z."/>
        </authorList>
    </citation>
    <scope>NUCLEOTIDE SEQUENCE [LARGE SCALE GENOMIC DNA]</scope>
    <source>
        <strain evidence="2 3">F12-50-A1</strain>
    </source>
</reference>
<dbReference type="Proteomes" id="UP000660708">
    <property type="component" value="Unassembled WGS sequence"/>
</dbReference>
<sequence>MLDKKPLANSYCVYIYANANELIGFGHVMRQITLAIELKKLGVSITFIFSSMADMLLERLGKLGFECQEVAPMSVLNIPSRGSLLIIDDYDVSSLKLSKECPCIYPIICMDDNVEQIDYLFDAVIAPSDVLKPILMAKQVFQGIEFRFIRDEIKTAKTSSKCSNRVEGVSVTIMLGATDVQGLQLKVINVISTDRRIARVNVVSTLRLSKDIEEVITANQHIEIRYYQSPKKLGNIMSNSDIAICGAGGTLYEFLYLGIPTIAVTVADNQLQAHSSELNSKAYFCVDASKDIMAAVALIKRQLDKLITSPFRRELMAKYAAKSVTGEGAKLIAKEVVRLLEEKRVKIDKHYDLREKS</sequence>
<feature type="domain" description="Glycosyl transferase family 28 C-terminal" evidence="1">
    <location>
        <begin position="217"/>
        <end position="321"/>
    </location>
</feature>
<dbReference type="SUPFAM" id="SSF53756">
    <property type="entry name" value="UDP-Glycosyltransferase/glycogen phosphorylase"/>
    <property type="match status" value="1"/>
</dbReference>
<evidence type="ECO:0000313" key="2">
    <source>
        <dbReference type="EMBL" id="MBE0346877.1"/>
    </source>
</evidence>
<dbReference type="Gene3D" id="3.40.50.11190">
    <property type="match status" value="1"/>
</dbReference>
<proteinExistence type="predicted"/>
<organism evidence="2 3">
    <name type="scientific">Pseudoalteromonas peptidolytica F12-50-A1</name>
    <dbReference type="NCBI Taxonomy" id="1315280"/>
    <lineage>
        <taxon>Bacteria</taxon>
        <taxon>Pseudomonadati</taxon>
        <taxon>Pseudomonadota</taxon>
        <taxon>Gammaproteobacteria</taxon>
        <taxon>Alteromonadales</taxon>
        <taxon>Pseudoalteromonadaceae</taxon>
        <taxon>Pseudoalteromonas</taxon>
    </lineage>
</organism>
<gene>
    <name evidence="2" type="ORF">PPEP_a3009</name>
</gene>
<dbReference type="PANTHER" id="PTHR21015:SF22">
    <property type="entry name" value="GLYCOSYLTRANSFERASE"/>
    <property type="match status" value="1"/>
</dbReference>
<dbReference type="InterPro" id="IPR007235">
    <property type="entry name" value="Glyco_trans_28_C"/>
</dbReference>
<protein>
    <recommendedName>
        <fullName evidence="1">Glycosyl transferase family 28 C-terminal domain-containing protein</fullName>
    </recommendedName>
</protein>
<dbReference type="Pfam" id="PF04101">
    <property type="entry name" value="Glyco_tran_28_C"/>
    <property type="match status" value="1"/>
</dbReference>
<evidence type="ECO:0000313" key="3">
    <source>
        <dbReference type="Proteomes" id="UP000660708"/>
    </source>
</evidence>
<name>A0A8I0T514_9GAMM</name>
<dbReference type="Gene3D" id="3.40.50.2000">
    <property type="entry name" value="Glycogen Phosphorylase B"/>
    <property type="match status" value="1"/>
</dbReference>
<accession>A0A8I0T514</accession>
<dbReference type="PANTHER" id="PTHR21015">
    <property type="entry name" value="UDP-N-ACETYLGLUCOSAMINE--N-ACETYLMURAMYL-(PENTAPEPTIDE) PYROPHOSPHORYL-UNDECAPRENOL N-ACETYLGLUCOSAMINE TRANSFERASE 1"/>
    <property type="match status" value="1"/>
</dbReference>
<dbReference type="AlphaFoldDB" id="A0A8I0T514"/>